<evidence type="ECO:0000313" key="8">
    <source>
        <dbReference type="Proteomes" id="UP000018149"/>
    </source>
</evidence>
<keyword evidence="3 6" id="KW-0653">Protein transport</keyword>
<dbReference type="GO" id="GO:0051262">
    <property type="term" value="P:protein tetramerization"/>
    <property type="evidence" value="ECO:0007669"/>
    <property type="project" value="InterPro"/>
</dbReference>
<evidence type="ECO:0000256" key="5">
    <source>
        <dbReference type="ARBA" id="ARBA00023186"/>
    </source>
</evidence>
<dbReference type="CDD" id="cd00557">
    <property type="entry name" value="Translocase_SecB"/>
    <property type="match status" value="1"/>
</dbReference>
<evidence type="ECO:0000256" key="6">
    <source>
        <dbReference type="HAMAP-Rule" id="MF_00821"/>
    </source>
</evidence>
<dbReference type="KEGG" id="rmc:RMONA_02610"/>
<evidence type="ECO:0000256" key="3">
    <source>
        <dbReference type="ARBA" id="ARBA00022927"/>
    </source>
</evidence>
<keyword evidence="2 6" id="KW-0813">Transport</keyword>
<dbReference type="NCBIfam" id="TIGR00809">
    <property type="entry name" value="secB"/>
    <property type="match status" value="1"/>
</dbReference>
<comment type="similarity">
    <text evidence="1 6">Belongs to the SecB family.</text>
</comment>
<dbReference type="Pfam" id="PF02556">
    <property type="entry name" value="SecB"/>
    <property type="match status" value="1"/>
</dbReference>
<dbReference type="Gene3D" id="3.10.420.10">
    <property type="entry name" value="SecB-like"/>
    <property type="match status" value="1"/>
</dbReference>
<comment type="function">
    <text evidence="6">One of the proteins required for the normal export of preproteins out of the cell cytoplasm. It is a molecular chaperone that binds to a subset of precursor proteins, maintaining them in a translocation-competent state. It also specifically binds to its receptor SecA.</text>
</comment>
<gene>
    <name evidence="6 7" type="primary">secB</name>
    <name evidence="7" type="ORF">RMONA_02610</name>
</gene>
<dbReference type="STRING" id="109232.RMONA_02610"/>
<organism evidence="7 8">
    <name type="scientific">Rickettsia monacensis</name>
    <dbReference type="NCBI Taxonomy" id="109232"/>
    <lineage>
        <taxon>Bacteria</taxon>
        <taxon>Pseudomonadati</taxon>
        <taxon>Pseudomonadota</taxon>
        <taxon>Alphaproteobacteria</taxon>
        <taxon>Rickettsiales</taxon>
        <taxon>Rickettsiaceae</taxon>
        <taxon>Rickettsieae</taxon>
        <taxon>Rickettsia</taxon>
        <taxon>spotted fever group</taxon>
    </lineage>
</organism>
<dbReference type="SUPFAM" id="SSF54611">
    <property type="entry name" value="SecB-like"/>
    <property type="match status" value="1"/>
</dbReference>
<reference evidence="7 8" key="1">
    <citation type="submission" date="2015-01" db="EMBL/GenBank/DDBJ databases">
        <title>Draft genome sequence of Rickettsia monacensis strain IrR/Munich.</title>
        <authorList>
            <person name="Felsheim R.F."/>
            <person name="Johnson S.L."/>
            <person name="Kurtti T.J."/>
            <person name="Munderloh U.G."/>
        </authorList>
    </citation>
    <scope>NUCLEOTIDE SEQUENCE [LARGE SCALE GENOMIC DNA]</scope>
    <source>
        <strain evidence="7 8">IrR/Munich</strain>
    </source>
</reference>
<dbReference type="GO" id="GO:0005737">
    <property type="term" value="C:cytoplasm"/>
    <property type="evidence" value="ECO:0007669"/>
    <property type="project" value="UniProtKB-SubCell"/>
</dbReference>
<proteinExistence type="inferred from homology"/>
<comment type="subunit">
    <text evidence="6">Homotetramer, a dimer of dimers. One homotetramer interacts with 1 SecA dimer.</text>
</comment>
<keyword evidence="6" id="KW-0963">Cytoplasm</keyword>
<dbReference type="GO" id="GO:0051082">
    <property type="term" value="F:unfolded protein binding"/>
    <property type="evidence" value="ECO:0007669"/>
    <property type="project" value="InterPro"/>
</dbReference>
<evidence type="ECO:0000256" key="1">
    <source>
        <dbReference type="ARBA" id="ARBA00009990"/>
    </source>
</evidence>
<dbReference type="PANTHER" id="PTHR36918">
    <property type="match status" value="1"/>
</dbReference>
<evidence type="ECO:0000256" key="4">
    <source>
        <dbReference type="ARBA" id="ARBA00023010"/>
    </source>
</evidence>
<dbReference type="NCBIfam" id="NF004392">
    <property type="entry name" value="PRK05751.1-3"/>
    <property type="match status" value="1"/>
</dbReference>
<dbReference type="RefSeq" id="WP_023507453.1">
    <property type="nucleotide sequence ID" value="NZ_LN794217.1"/>
</dbReference>
<keyword evidence="8" id="KW-1185">Reference proteome</keyword>
<sequence length="152" mass="17165">MSTINTNTNEAMPHISVNAQYIKDLSLENPSAPSSLAALDQRPQIDLSLDINITNLSEENFYEVELNIEAIARNEKYKLFQIELKYAGVFNLINIDSEQHPILLSVHCPAMIFPFARKIIASCTQDAGFQPLMIDPIDFGALYHKKMSEHQN</sequence>
<dbReference type="HAMAP" id="MF_00821">
    <property type="entry name" value="SecB"/>
    <property type="match status" value="1"/>
</dbReference>
<name>A0A0B7IYN3_9RICK</name>
<dbReference type="PRINTS" id="PR01594">
    <property type="entry name" value="SECBCHAPRONE"/>
</dbReference>
<dbReference type="AlphaFoldDB" id="A0A0B7IYN3"/>
<dbReference type="GO" id="GO:0015031">
    <property type="term" value="P:protein transport"/>
    <property type="evidence" value="ECO:0007669"/>
    <property type="project" value="UniProtKB-UniRule"/>
</dbReference>
<evidence type="ECO:0000313" key="7">
    <source>
        <dbReference type="EMBL" id="CEO16926.1"/>
    </source>
</evidence>
<keyword evidence="5 6" id="KW-0143">Chaperone</keyword>
<accession>A0A0B7IYN3</accession>
<reference evidence="8" key="2">
    <citation type="submission" date="2015-01" db="EMBL/GenBank/DDBJ databases">
        <authorList>
            <person name="Felsheim R."/>
        </authorList>
    </citation>
    <scope>NUCLEOTIDE SEQUENCE [LARGE SCALE GENOMIC DNA]</scope>
    <source>
        <strain evidence="8">IrR/Munich</strain>
    </source>
</reference>
<dbReference type="EMBL" id="LN794217">
    <property type="protein sequence ID" value="CEO16926.1"/>
    <property type="molecule type" value="Genomic_DNA"/>
</dbReference>
<comment type="subcellular location">
    <subcellularLocation>
        <location evidence="6">Cytoplasm</location>
    </subcellularLocation>
</comment>
<dbReference type="GO" id="GO:0006457">
    <property type="term" value="P:protein folding"/>
    <property type="evidence" value="ECO:0007669"/>
    <property type="project" value="UniProtKB-UniRule"/>
</dbReference>
<dbReference type="HOGENOM" id="CLU_111574_0_0_5"/>
<protein>
    <recommendedName>
        <fullName evidence="6">Protein-export protein SecB</fullName>
    </recommendedName>
</protein>
<evidence type="ECO:0000256" key="2">
    <source>
        <dbReference type="ARBA" id="ARBA00022448"/>
    </source>
</evidence>
<dbReference type="InterPro" id="IPR003708">
    <property type="entry name" value="SecB"/>
</dbReference>
<dbReference type="Proteomes" id="UP000018149">
    <property type="component" value="Chromosome I"/>
</dbReference>
<keyword evidence="4 6" id="KW-0811">Translocation</keyword>
<dbReference type="PANTHER" id="PTHR36918:SF1">
    <property type="entry name" value="PROTEIN-EXPORT PROTEIN SECB"/>
    <property type="match status" value="1"/>
</dbReference>
<dbReference type="InterPro" id="IPR035958">
    <property type="entry name" value="SecB-like_sf"/>
</dbReference>